<feature type="compositionally biased region" description="Polar residues" evidence="1">
    <location>
        <begin position="467"/>
        <end position="478"/>
    </location>
</feature>
<dbReference type="OrthoDB" id="1901144at2759"/>
<feature type="compositionally biased region" description="Polar residues" evidence="1">
    <location>
        <begin position="510"/>
        <end position="530"/>
    </location>
</feature>
<dbReference type="Proteomes" id="UP000244005">
    <property type="component" value="Unassembled WGS sequence"/>
</dbReference>
<dbReference type="InterPro" id="IPR032675">
    <property type="entry name" value="LRR_dom_sf"/>
</dbReference>
<organism evidence="2 3">
    <name type="scientific">Marchantia polymorpha</name>
    <name type="common">Common liverwort</name>
    <name type="synonym">Marchantia aquatica</name>
    <dbReference type="NCBI Taxonomy" id="3197"/>
    <lineage>
        <taxon>Eukaryota</taxon>
        <taxon>Viridiplantae</taxon>
        <taxon>Streptophyta</taxon>
        <taxon>Embryophyta</taxon>
        <taxon>Marchantiophyta</taxon>
        <taxon>Marchantiopsida</taxon>
        <taxon>Marchantiidae</taxon>
        <taxon>Marchantiales</taxon>
        <taxon>Marchantiaceae</taxon>
        <taxon>Marchantia</taxon>
    </lineage>
</organism>
<dbReference type="Pfam" id="PF13516">
    <property type="entry name" value="LRR_6"/>
    <property type="match status" value="2"/>
</dbReference>
<dbReference type="SMART" id="SM00368">
    <property type="entry name" value="LRR_RI"/>
    <property type="match status" value="4"/>
</dbReference>
<feature type="region of interest" description="Disordered" evidence="1">
    <location>
        <begin position="457"/>
        <end position="498"/>
    </location>
</feature>
<feature type="compositionally biased region" description="Basic residues" evidence="1">
    <location>
        <begin position="331"/>
        <end position="344"/>
    </location>
</feature>
<dbReference type="Gramene" id="Mp2g09250.1">
    <property type="protein sequence ID" value="Mp2g09250.1.cds"/>
    <property type="gene ID" value="Mp2g09250"/>
</dbReference>
<feature type="region of interest" description="Disordered" evidence="1">
    <location>
        <begin position="510"/>
        <end position="541"/>
    </location>
</feature>
<protein>
    <submittedName>
        <fullName evidence="2">Uncharacterized protein</fullName>
    </submittedName>
</protein>
<feature type="region of interest" description="Disordered" evidence="1">
    <location>
        <begin position="322"/>
        <end position="348"/>
    </location>
</feature>
<dbReference type="SUPFAM" id="SSF52047">
    <property type="entry name" value="RNI-like"/>
    <property type="match status" value="1"/>
</dbReference>
<proteinExistence type="predicted"/>
<dbReference type="Gene3D" id="3.80.10.10">
    <property type="entry name" value="Ribonuclease Inhibitor"/>
    <property type="match status" value="2"/>
</dbReference>
<evidence type="ECO:0000313" key="2">
    <source>
        <dbReference type="EMBL" id="PTQ45429.1"/>
    </source>
</evidence>
<feature type="region of interest" description="Disordered" evidence="1">
    <location>
        <begin position="7"/>
        <end position="30"/>
    </location>
</feature>
<evidence type="ECO:0000256" key="1">
    <source>
        <dbReference type="SAM" id="MobiDB-lite"/>
    </source>
</evidence>
<dbReference type="InterPro" id="IPR001611">
    <property type="entry name" value="Leu-rich_rpt"/>
</dbReference>
<keyword evidence="3" id="KW-1185">Reference proteome</keyword>
<dbReference type="PANTHER" id="PTHR24110">
    <property type="entry name" value="CENTROSOMAL PROTEIN OF 78 KDA"/>
    <property type="match status" value="1"/>
</dbReference>
<sequence length="595" mass="66078">MVELRLVSASTKRNSRNVENRDRQGAWQDRGRHHLPGKIEMNLKHFKMSDLEDIAFELKDSKITTLRLFCSSRDSEILRFNLTDPTTSQILMRFTRELAHAVGIGGSLKFLELGFKPWKRDLRVLSQALGISTTLRRLSLANSALGDDGLRLLDQGLSTCLTLQILNLSGCELTASSHTSIASILKASVALKAEAEWQSSLRGRESGKARRKIPGLPLNRGLTALDLSFNSLSDATAKHISSVLSLGAPLEALNLQGNQMHGKSMKLFLSVFATWGTLQFVDLRDNLDGAEVGVLENGEHLSSFSAAHEPFWRSQSQVAAAVHVSSSPTSRMKRKPKKSRRTRNRASWDLRAIGDPQVDEAQMVKTEPSEPEVKDDPRPSRQRSLLLSPLLDNDTESADLIPMDTLPTSWTEESQIPRVCDSRASPCLSPLDNLSTPFSYSEYLYLCEAPDIEPFPVSSVSRDDTQMTESSFSENIPSSIGYDQRADRDPQLPRPYTPIRSLNLSYISRNSSRTYEQSNTENRTSLSSQPLRAPSPESPIDDSEWEAFTRDMAQKLLHVQDGLDAVISSAKPDFLLAAQTAMTSLQDGLRQLLPS</sequence>
<dbReference type="EMBL" id="KZ772687">
    <property type="protein sequence ID" value="PTQ45429.1"/>
    <property type="molecule type" value="Genomic_DNA"/>
</dbReference>
<feature type="compositionally biased region" description="Basic and acidic residues" evidence="1">
    <location>
        <begin position="367"/>
        <end position="379"/>
    </location>
</feature>
<gene>
    <name evidence="2" type="ORF">MARPO_0015s0208</name>
</gene>
<evidence type="ECO:0000313" key="3">
    <source>
        <dbReference type="Proteomes" id="UP000244005"/>
    </source>
</evidence>
<accession>A0A2R6XH86</accession>
<reference evidence="3" key="1">
    <citation type="journal article" date="2017" name="Cell">
        <title>Insights into land plant evolution garnered from the Marchantia polymorpha genome.</title>
        <authorList>
            <person name="Bowman J.L."/>
            <person name="Kohchi T."/>
            <person name="Yamato K.T."/>
            <person name="Jenkins J."/>
            <person name="Shu S."/>
            <person name="Ishizaki K."/>
            <person name="Yamaoka S."/>
            <person name="Nishihama R."/>
            <person name="Nakamura Y."/>
            <person name="Berger F."/>
            <person name="Adam C."/>
            <person name="Aki S.S."/>
            <person name="Althoff F."/>
            <person name="Araki T."/>
            <person name="Arteaga-Vazquez M.A."/>
            <person name="Balasubrmanian S."/>
            <person name="Barry K."/>
            <person name="Bauer D."/>
            <person name="Boehm C.R."/>
            <person name="Briginshaw L."/>
            <person name="Caballero-Perez J."/>
            <person name="Catarino B."/>
            <person name="Chen F."/>
            <person name="Chiyoda S."/>
            <person name="Chovatia M."/>
            <person name="Davies K.M."/>
            <person name="Delmans M."/>
            <person name="Demura T."/>
            <person name="Dierschke T."/>
            <person name="Dolan L."/>
            <person name="Dorantes-Acosta A.E."/>
            <person name="Eklund D.M."/>
            <person name="Florent S.N."/>
            <person name="Flores-Sandoval E."/>
            <person name="Fujiyama A."/>
            <person name="Fukuzawa H."/>
            <person name="Galik B."/>
            <person name="Grimanelli D."/>
            <person name="Grimwood J."/>
            <person name="Grossniklaus U."/>
            <person name="Hamada T."/>
            <person name="Haseloff J."/>
            <person name="Hetherington A.J."/>
            <person name="Higo A."/>
            <person name="Hirakawa Y."/>
            <person name="Hundley H.N."/>
            <person name="Ikeda Y."/>
            <person name="Inoue K."/>
            <person name="Inoue S.I."/>
            <person name="Ishida S."/>
            <person name="Jia Q."/>
            <person name="Kakita M."/>
            <person name="Kanazawa T."/>
            <person name="Kawai Y."/>
            <person name="Kawashima T."/>
            <person name="Kennedy M."/>
            <person name="Kinose K."/>
            <person name="Kinoshita T."/>
            <person name="Kohara Y."/>
            <person name="Koide E."/>
            <person name="Komatsu K."/>
            <person name="Kopischke S."/>
            <person name="Kubo M."/>
            <person name="Kyozuka J."/>
            <person name="Lagercrantz U."/>
            <person name="Lin S.S."/>
            <person name="Lindquist E."/>
            <person name="Lipzen A.M."/>
            <person name="Lu C.W."/>
            <person name="De Luna E."/>
            <person name="Martienssen R.A."/>
            <person name="Minamino N."/>
            <person name="Mizutani M."/>
            <person name="Mizutani M."/>
            <person name="Mochizuki N."/>
            <person name="Monte I."/>
            <person name="Mosher R."/>
            <person name="Nagasaki H."/>
            <person name="Nakagami H."/>
            <person name="Naramoto S."/>
            <person name="Nishitani K."/>
            <person name="Ohtani M."/>
            <person name="Okamoto T."/>
            <person name="Okumura M."/>
            <person name="Phillips J."/>
            <person name="Pollak B."/>
            <person name="Reinders A."/>
            <person name="Rovekamp M."/>
            <person name="Sano R."/>
            <person name="Sawa S."/>
            <person name="Schmid M.W."/>
            <person name="Shirakawa M."/>
            <person name="Solano R."/>
            <person name="Spunde A."/>
            <person name="Suetsugu N."/>
            <person name="Sugano S."/>
            <person name="Sugiyama A."/>
            <person name="Sun R."/>
            <person name="Suzuki Y."/>
            <person name="Takenaka M."/>
            <person name="Takezawa D."/>
            <person name="Tomogane H."/>
            <person name="Tsuzuki M."/>
            <person name="Ueda T."/>
            <person name="Umeda M."/>
            <person name="Ward J.M."/>
            <person name="Watanabe Y."/>
            <person name="Yazaki K."/>
            <person name="Yokoyama R."/>
            <person name="Yoshitake Y."/>
            <person name="Yotsui I."/>
            <person name="Zachgo S."/>
            <person name="Schmutz J."/>
        </authorList>
    </citation>
    <scope>NUCLEOTIDE SEQUENCE [LARGE SCALE GENOMIC DNA]</scope>
    <source>
        <strain evidence="3">Tak-1</strain>
    </source>
</reference>
<name>A0A2R6XH86_MARPO</name>
<dbReference type="AlphaFoldDB" id="A0A2R6XH86"/>
<feature type="region of interest" description="Disordered" evidence="1">
    <location>
        <begin position="362"/>
        <end position="382"/>
    </location>
</feature>
<dbReference type="PANTHER" id="PTHR24110:SF3">
    <property type="entry name" value="CENTROSOMAL PROTEIN OF 78 KDA"/>
    <property type="match status" value="1"/>
</dbReference>